<accession>A0AA97CWE1</accession>
<gene>
    <name evidence="3" type="ORF">MP11Mi_11300</name>
</gene>
<dbReference type="AlphaFoldDB" id="A0AA97CWE1"/>
<evidence type="ECO:0000259" key="2">
    <source>
        <dbReference type="Pfam" id="PF05257"/>
    </source>
</evidence>
<dbReference type="EMBL" id="CP128986">
    <property type="protein sequence ID" value="WOC12048.1"/>
    <property type="molecule type" value="Genomic_DNA"/>
</dbReference>
<keyword evidence="1" id="KW-0812">Transmembrane</keyword>
<evidence type="ECO:0000256" key="1">
    <source>
        <dbReference type="SAM" id="Phobius"/>
    </source>
</evidence>
<feature type="transmembrane region" description="Helical" evidence="1">
    <location>
        <begin position="20"/>
        <end position="50"/>
    </location>
</feature>
<organism evidence="3">
    <name type="scientific">Gordonia sp. MP11Mi</name>
    <dbReference type="NCBI Taxonomy" id="3022769"/>
    <lineage>
        <taxon>Bacteria</taxon>
        <taxon>Bacillati</taxon>
        <taxon>Actinomycetota</taxon>
        <taxon>Actinomycetes</taxon>
        <taxon>Mycobacteriales</taxon>
        <taxon>Gordoniaceae</taxon>
        <taxon>Gordonia</taxon>
    </lineage>
</organism>
<dbReference type="RefSeq" id="WP_420041309.1">
    <property type="nucleotide sequence ID" value="NZ_CP128986.1"/>
</dbReference>
<proteinExistence type="predicted"/>
<name>A0AA97CWE1_9ACTN</name>
<dbReference type="InterPro" id="IPR007921">
    <property type="entry name" value="CHAP_dom"/>
</dbReference>
<evidence type="ECO:0000313" key="3">
    <source>
        <dbReference type="EMBL" id="WOC12048.1"/>
    </source>
</evidence>
<sequence>MPVDTDEPDVHSGPRRHRVLITLAVVVVLFGCGALVVLHSGAATTVAAWFDGHRGRDYPDIDTTTLDPVQQRIVEVTRTEFDAQPDGTKYSEGVDEAWCADFVSWVMNQSGRTLVNPNSGSWRIPGVATLTEYFQSEKHFHAADSGYRPELGDVMLYSSESRFGQHTNIVLRVDGDVVTTVGGNELGGNVRISEFTIGDDDGLVGFGSL</sequence>
<protein>
    <recommendedName>
        <fullName evidence="2">Peptidase C51 domain-containing protein</fullName>
    </recommendedName>
</protein>
<dbReference type="Pfam" id="PF05257">
    <property type="entry name" value="CHAP"/>
    <property type="match status" value="1"/>
</dbReference>
<keyword evidence="1" id="KW-1133">Transmembrane helix</keyword>
<reference evidence="3" key="1">
    <citation type="submission" date="2023-06" db="EMBL/GenBank/DDBJ databases">
        <title>Gordonia sp. nov. and Pseudochrobactrum sp. nov., two species isolated from the burying beetle Nicrophorus vespilloides.</title>
        <authorList>
            <person name="Poehlein A."/>
            <person name="Guzman J."/>
            <person name="Daniel R."/>
            <person name="Vilcinskas A."/>
        </authorList>
    </citation>
    <scope>NUCLEOTIDE SEQUENCE</scope>
    <source>
        <strain evidence="3">MP11Mi</strain>
    </source>
</reference>
<feature type="domain" description="Peptidase C51" evidence="2">
    <location>
        <begin position="95"/>
        <end position="184"/>
    </location>
</feature>
<keyword evidence="1" id="KW-0472">Membrane</keyword>